<protein>
    <submittedName>
        <fullName evidence="1">Uncharacterized protein</fullName>
    </submittedName>
</protein>
<accession>A0A5N6PPQ9</accession>
<dbReference type="Proteomes" id="UP000326396">
    <property type="component" value="Linkage Group LG11"/>
</dbReference>
<name>A0A5N6PPQ9_9ASTR</name>
<dbReference type="EMBL" id="SZYD01000003">
    <property type="protein sequence ID" value="KAD6795888.1"/>
    <property type="molecule type" value="Genomic_DNA"/>
</dbReference>
<reference evidence="1 2" key="1">
    <citation type="submission" date="2019-05" db="EMBL/GenBank/DDBJ databases">
        <title>Mikania micrantha, genome provides insights into the molecular mechanism of rapid growth.</title>
        <authorList>
            <person name="Liu B."/>
        </authorList>
    </citation>
    <scope>NUCLEOTIDE SEQUENCE [LARGE SCALE GENOMIC DNA]</scope>
    <source>
        <strain evidence="1">NLD-2019</strain>
        <tissue evidence="1">Leaf</tissue>
    </source>
</reference>
<proteinExistence type="predicted"/>
<organism evidence="1 2">
    <name type="scientific">Mikania micrantha</name>
    <name type="common">bitter vine</name>
    <dbReference type="NCBI Taxonomy" id="192012"/>
    <lineage>
        <taxon>Eukaryota</taxon>
        <taxon>Viridiplantae</taxon>
        <taxon>Streptophyta</taxon>
        <taxon>Embryophyta</taxon>
        <taxon>Tracheophyta</taxon>
        <taxon>Spermatophyta</taxon>
        <taxon>Magnoliopsida</taxon>
        <taxon>eudicotyledons</taxon>
        <taxon>Gunneridae</taxon>
        <taxon>Pentapetalae</taxon>
        <taxon>asterids</taxon>
        <taxon>campanulids</taxon>
        <taxon>Asterales</taxon>
        <taxon>Asteraceae</taxon>
        <taxon>Asteroideae</taxon>
        <taxon>Heliantheae alliance</taxon>
        <taxon>Eupatorieae</taxon>
        <taxon>Mikania</taxon>
    </lineage>
</organism>
<evidence type="ECO:0000313" key="2">
    <source>
        <dbReference type="Proteomes" id="UP000326396"/>
    </source>
</evidence>
<keyword evidence="2" id="KW-1185">Reference proteome</keyword>
<sequence length="126" mass="14584">MKKINPLHRLTRRVPRQGGQKVFAYREEIRRILDILGPSRTAKDPQISVAYRDESRRIGRMQISQPQRIPVCDGLRCMWGQVRKTTGLPLRRQLAPRDVPNTIHVVGESSHQVELRAQLQQATQDQ</sequence>
<comment type="caution">
    <text evidence="1">The sequence shown here is derived from an EMBL/GenBank/DDBJ whole genome shotgun (WGS) entry which is preliminary data.</text>
</comment>
<evidence type="ECO:0000313" key="1">
    <source>
        <dbReference type="EMBL" id="KAD6795888.1"/>
    </source>
</evidence>
<dbReference type="AlphaFoldDB" id="A0A5N6PPQ9"/>
<gene>
    <name evidence="1" type="ORF">E3N88_06784</name>
</gene>